<accession>H6WBF2</accession>
<evidence type="ECO:0000256" key="1">
    <source>
        <dbReference type="SAM" id="Coils"/>
    </source>
</evidence>
<evidence type="ECO:0000313" key="2">
    <source>
        <dbReference type="EMBL" id="AEY99266.1"/>
    </source>
</evidence>
<name>H6WBF2_9VIRU</name>
<feature type="coiled-coil region" evidence="1">
    <location>
        <begin position="46"/>
        <end position="80"/>
    </location>
</feature>
<organism evidence="2">
    <name type="scientific">Moumouvirus sp. 'Monve'</name>
    <dbReference type="NCBI Taxonomy" id="1128131"/>
    <lineage>
        <taxon>Viruses</taxon>
        <taxon>Varidnaviria</taxon>
        <taxon>Bamfordvirae</taxon>
        <taxon>Nucleocytoviricota</taxon>
        <taxon>Megaviricetes</taxon>
        <taxon>Imitervirales</taxon>
        <taxon>Mimiviridae</taxon>
        <taxon>Megamimivirinae</taxon>
        <taxon>Moumouvirus</taxon>
    </lineage>
</organism>
<proteinExistence type="predicted"/>
<gene>
    <name evidence="2" type="ORF">tv_L8</name>
</gene>
<keyword evidence="1" id="KW-0175">Coiled coil</keyword>
<reference evidence="2" key="1">
    <citation type="journal article" date="2012" name="Proc. Natl. Acad. Sci. U.S.A.">
        <title>Provirophages and transpovirons as the diverse mobilome of giant viruses.</title>
        <authorList>
            <person name="Desnues C."/>
            <person name="La Scola B."/>
            <person name="Yutin N."/>
            <person name="Fournous G."/>
            <person name="Robert C."/>
            <person name="Azza S."/>
            <person name="Jardot P."/>
            <person name="Monteil S."/>
            <person name="Campocasso A."/>
            <person name="Koonin E.V."/>
            <person name="Raoult D."/>
        </authorList>
    </citation>
    <scope>NUCLEOTIDE SEQUENCE</scope>
</reference>
<dbReference type="EMBL" id="JQ063129">
    <property type="protein sequence ID" value="AEY99266.1"/>
    <property type="molecule type" value="Genomic_DNA"/>
</dbReference>
<sequence>MDMKEYFKQYYEDHKEERKEYYSKKVRCTICGAVYARSNVSNHKKTKKHNDAMDDLEIKYNKLKKKYEKLEKKYDDIKKICEQDKIL</sequence>
<protein>
    <submittedName>
        <fullName evidence="2">Uncharacterized protein</fullName>
    </submittedName>
</protein>